<dbReference type="EMBL" id="JAJOMB010000033">
    <property type="protein sequence ID" value="MCD5316680.1"/>
    <property type="molecule type" value="Genomic_DNA"/>
</dbReference>
<dbReference type="PROSITE" id="PS50932">
    <property type="entry name" value="HTH_LACI_2"/>
    <property type="match status" value="1"/>
</dbReference>
<dbReference type="InterPro" id="IPR000843">
    <property type="entry name" value="HTH_LacI"/>
</dbReference>
<dbReference type="Pfam" id="PF13377">
    <property type="entry name" value="Peripla_BP_3"/>
    <property type="match status" value="1"/>
</dbReference>
<keyword evidence="6" id="KW-1185">Reference proteome</keyword>
<dbReference type="Gene3D" id="3.40.50.2300">
    <property type="match status" value="2"/>
</dbReference>
<dbReference type="AlphaFoldDB" id="A0A9X1NLT0"/>
<dbReference type="InterPro" id="IPR010982">
    <property type="entry name" value="Lambda_DNA-bd_dom_sf"/>
</dbReference>
<protein>
    <submittedName>
        <fullName evidence="5">LacI family transcriptional regulator</fullName>
    </submittedName>
</protein>
<reference evidence="5" key="1">
    <citation type="submission" date="2021-11" db="EMBL/GenBank/DDBJ databases">
        <title>Streptomyces corallinus and Kineosporia corallina sp. nov., two new coral-derived marine actinobacteria.</title>
        <authorList>
            <person name="Buangrab K."/>
            <person name="Sutthacheep M."/>
            <person name="Yeemin T."/>
            <person name="Harunari E."/>
            <person name="Igarashi Y."/>
            <person name="Sripreechasak P."/>
            <person name="Kanchanasin P."/>
            <person name="Tanasupawat S."/>
            <person name="Phongsopitanun W."/>
        </authorList>
    </citation>
    <scope>NUCLEOTIDE SEQUENCE</scope>
    <source>
        <strain evidence="5">JCM 31032</strain>
    </source>
</reference>
<feature type="domain" description="HTH lacI-type" evidence="4">
    <location>
        <begin position="5"/>
        <end position="59"/>
    </location>
</feature>
<dbReference type="SUPFAM" id="SSF47413">
    <property type="entry name" value="lambda repressor-like DNA-binding domains"/>
    <property type="match status" value="1"/>
</dbReference>
<evidence type="ECO:0000256" key="3">
    <source>
        <dbReference type="ARBA" id="ARBA00023163"/>
    </source>
</evidence>
<evidence type="ECO:0000313" key="5">
    <source>
        <dbReference type="EMBL" id="MCD5316680.1"/>
    </source>
</evidence>
<dbReference type="CDD" id="cd01392">
    <property type="entry name" value="HTH_LacI"/>
    <property type="match status" value="1"/>
</dbReference>
<organism evidence="5 6">
    <name type="scientific">Kineosporia babensis</name>
    <dbReference type="NCBI Taxonomy" id="499548"/>
    <lineage>
        <taxon>Bacteria</taxon>
        <taxon>Bacillati</taxon>
        <taxon>Actinomycetota</taxon>
        <taxon>Actinomycetes</taxon>
        <taxon>Kineosporiales</taxon>
        <taxon>Kineosporiaceae</taxon>
        <taxon>Kineosporia</taxon>
    </lineage>
</organism>
<keyword evidence="1" id="KW-0805">Transcription regulation</keyword>
<evidence type="ECO:0000259" key="4">
    <source>
        <dbReference type="PROSITE" id="PS50932"/>
    </source>
</evidence>
<dbReference type="InterPro" id="IPR028082">
    <property type="entry name" value="Peripla_BP_I"/>
</dbReference>
<name>A0A9X1NLT0_9ACTN</name>
<accession>A0A9X1NLT0</accession>
<comment type="caution">
    <text evidence="5">The sequence shown here is derived from an EMBL/GenBank/DDBJ whole genome shotgun (WGS) entry which is preliminary data.</text>
</comment>
<dbReference type="InterPro" id="IPR046335">
    <property type="entry name" value="LacI/GalR-like_sensor"/>
</dbReference>
<gene>
    <name evidence="5" type="ORF">LR394_37865</name>
</gene>
<dbReference type="RefSeq" id="WP_231449531.1">
    <property type="nucleotide sequence ID" value="NZ_JAJOMB010000033.1"/>
</dbReference>
<dbReference type="PROSITE" id="PS00356">
    <property type="entry name" value="HTH_LACI_1"/>
    <property type="match status" value="1"/>
</dbReference>
<evidence type="ECO:0000313" key="6">
    <source>
        <dbReference type="Proteomes" id="UP001138997"/>
    </source>
</evidence>
<dbReference type="Pfam" id="PF00356">
    <property type="entry name" value="LacI"/>
    <property type="match status" value="1"/>
</dbReference>
<dbReference type="PANTHER" id="PTHR30146">
    <property type="entry name" value="LACI-RELATED TRANSCRIPTIONAL REPRESSOR"/>
    <property type="match status" value="1"/>
</dbReference>
<dbReference type="GO" id="GO:0000976">
    <property type="term" value="F:transcription cis-regulatory region binding"/>
    <property type="evidence" value="ECO:0007669"/>
    <property type="project" value="TreeGrafter"/>
</dbReference>
<dbReference type="SMART" id="SM00354">
    <property type="entry name" value="HTH_LACI"/>
    <property type="match status" value="1"/>
</dbReference>
<keyword evidence="2" id="KW-0238">DNA-binding</keyword>
<evidence type="ECO:0000256" key="1">
    <source>
        <dbReference type="ARBA" id="ARBA00023015"/>
    </source>
</evidence>
<dbReference type="GO" id="GO:0003700">
    <property type="term" value="F:DNA-binding transcription factor activity"/>
    <property type="evidence" value="ECO:0007669"/>
    <property type="project" value="TreeGrafter"/>
</dbReference>
<sequence>MSATVSVKDVAAAAGVSVGTVSNVLNRPDRVGAATRSRVEAAIEQLGFVRNESARHLRAGASRTIGYLVLDAANPFFTDVAKGVEEAARDAGLAVFLCNSDNSRQRERDYLELLFEQRVRGVLVTPVDPAGVEASLPPGVGVPVVLVDRTGGEKYCSVSVDDVYGGRLAGQYLAESGHERIAFVGGPESVGQVQDRLAGFREAVEGVGAPIVLPTAALTVAEGRAAGQRLAGMPASRRPTAAFCANDLLALGLLQEMTRLRIRVPEDLAIIGYDDIEFAAAAAVPLTSVRQPRHQIGRTAAELLTEETEAADGRAHRHRQVVYLPELIVRESTITA</sequence>
<dbReference type="Proteomes" id="UP001138997">
    <property type="component" value="Unassembled WGS sequence"/>
</dbReference>
<dbReference type="SUPFAM" id="SSF53822">
    <property type="entry name" value="Periplasmic binding protein-like I"/>
    <property type="match status" value="1"/>
</dbReference>
<dbReference type="Gene3D" id="1.10.260.40">
    <property type="entry name" value="lambda repressor-like DNA-binding domains"/>
    <property type="match status" value="1"/>
</dbReference>
<dbReference type="CDD" id="cd06293">
    <property type="entry name" value="PBP1_LacI-like"/>
    <property type="match status" value="1"/>
</dbReference>
<proteinExistence type="predicted"/>
<evidence type="ECO:0000256" key="2">
    <source>
        <dbReference type="ARBA" id="ARBA00023125"/>
    </source>
</evidence>
<dbReference type="PANTHER" id="PTHR30146:SF109">
    <property type="entry name" value="HTH-TYPE TRANSCRIPTIONAL REGULATOR GALS"/>
    <property type="match status" value="1"/>
</dbReference>
<keyword evidence="3" id="KW-0804">Transcription</keyword>